<evidence type="ECO:0000259" key="4">
    <source>
        <dbReference type="Pfam" id="PF22624"/>
    </source>
</evidence>
<feature type="domain" description="4'-phosphopantetheinyl transferase N-terminal" evidence="4">
    <location>
        <begin position="34"/>
        <end position="113"/>
    </location>
</feature>
<dbReference type="SUPFAM" id="SSF56214">
    <property type="entry name" value="4'-phosphopantetheinyl transferase"/>
    <property type="match status" value="2"/>
</dbReference>
<protein>
    <submittedName>
        <fullName evidence="5">4'-phosphopantetheinyl transferase superfamily protein</fullName>
    </submittedName>
</protein>
<evidence type="ECO:0000256" key="1">
    <source>
        <dbReference type="ARBA" id="ARBA00010990"/>
    </source>
</evidence>
<keyword evidence="6" id="KW-1185">Reference proteome</keyword>
<dbReference type="Gene3D" id="3.90.470.20">
    <property type="entry name" value="4'-phosphopantetheinyl transferase domain"/>
    <property type="match status" value="1"/>
</dbReference>
<dbReference type="InterPro" id="IPR008278">
    <property type="entry name" value="4-PPantetheinyl_Trfase_dom"/>
</dbReference>
<sequence>MSLPKPLSPSVKLFFCPLLPSLMNRDTAATLRGWLPQNEIDKVERYIQQAGKDQGLMVRGYLRALLSKHGSLEPEQWQFEYGEKGKPRLTQAQFERTGIDFNLSHSGDWLLLAIVQQPLQNVTPASILLGVDIERCRSSTNIYSILNHYFSKPEIAALLALPSELQRERFFDLWALKESYIKAKGLGLALPLKSFGFDLSALQCSTLPLQCSAALAAVSPPLTVSTLMTFKQEVRLQIHTQDKTDAADTIFSDESRWHCALGHLNDDYRFAVSLVGASRYESLPNYCAQVICLSDIVLPTR</sequence>
<feature type="domain" description="4'-phosphopantetheinyl transferase" evidence="3">
    <location>
        <begin position="129"/>
        <end position="201"/>
    </location>
</feature>
<dbReference type="PANTHER" id="PTHR12215">
    <property type="entry name" value="PHOSPHOPANTETHEINE TRANSFERASE"/>
    <property type="match status" value="1"/>
</dbReference>
<dbReference type="EMBL" id="CP136522">
    <property type="protein sequence ID" value="WOT06096.1"/>
    <property type="molecule type" value="Genomic_DNA"/>
</dbReference>
<dbReference type="InterPro" id="IPR037143">
    <property type="entry name" value="4-PPantetheinyl_Trfase_dom_sf"/>
</dbReference>
<dbReference type="Pfam" id="PF22624">
    <property type="entry name" value="AASDHPPT_N"/>
    <property type="match status" value="1"/>
</dbReference>
<dbReference type="Pfam" id="PF01648">
    <property type="entry name" value="ACPS"/>
    <property type="match status" value="1"/>
</dbReference>
<dbReference type="GO" id="GO:0016740">
    <property type="term" value="F:transferase activity"/>
    <property type="evidence" value="ECO:0007669"/>
    <property type="project" value="UniProtKB-KW"/>
</dbReference>
<name>A0ABZ0K0S4_9GAMM</name>
<dbReference type="InterPro" id="IPR050559">
    <property type="entry name" value="P-Pant_transferase_sf"/>
</dbReference>
<dbReference type="PANTHER" id="PTHR12215:SF10">
    <property type="entry name" value="L-AMINOADIPATE-SEMIALDEHYDE DEHYDROGENASE-PHOSPHOPANTETHEINYL TRANSFERASE"/>
    <property type="match status" value="1"/>
</dbReference>
<dbReference type="Proteomes" id="UP001529491">
    <property type="component" value="Chromosome"/>
</dbReference>
<comment type="similarity">
    <text evidence="1">Belongs to the P-Pant transferase superfamily. Gsp/Sfp/HetI/AcpT family.</text>
</comment>
<keyword evidence="2 5" id="KW-0808">Transferase</keyword>
<evidence type="ECO:0000313" key="6">
    <source>
        <dbReference type="Proteomes" id="UP001529491"/>
    </source>
</evidence>
<dbReference type="InterPro" id="IPR055066">
    <property type="entry name" value="AASDHPPT_N"/>
</dbReference>
<accession>A0ABZ0K0S4</accession>
<evidence type="ECO:0000313" key="5">
    <source>
        <dbReference type="EMBL" id="WOT06096.1"/>
    </source>
</evidence>
<evidence type="ECO:0000256" key="2">
    <source>
        <dbReference type="ARBA" id="ARBA00022679"/>
    </source>
</evidence>
<evidence type="ECO:0000259" key="3">
    <source>
        <dbReference type="Pfam" id="PF01648"/>
    </source>
</evidence>
<dbReference type="RefSeq" id="WP_310470365.1">
    <property type="nucleotide sequence ID" value="NZ_CP136522.1"/>
</dbReference>
<proteinExistence type="inferred from homology"/>
<reference evidence="5 6" key="1">
    <citation type="submission" date="2023-10" db="EMBL/GenBank/DDBJ databases">
        <title>Complete genome sequence of Shewanella sp. DAU334.</title>
        <authorList>
            <person name="Lee Y.-S."/>
            <person name="Jeong H.-R."/>
            <person name="Hwang E.-J."/>
            <person name="Choi Y.-L."/>
            <person name="Kim G.-D."/>
        </authorList>
    </citation>
    <scope>NUCLEOTIDE SEQUENCE [LARGE SCALE GENOMIC DNA]</scope>
    <source>
        <strain evidence="5 6">DAU334</strain>
    </source>
</reference>
<organism evidence="5 6">
    <name type="scientific">Shewanella youngdeokensis</name>
    <dbReference type="NCBI Taxonomy" id="2999068"/>
    <lineage>
        <taxon>Bacteria</taxon>
        <taxon>Pseudomonadati</taxon>
        <taxon>Pseudomonadota</taxon>
        <taxon>Gammaproteobacteria</taxon>
        <taxon>Alteromonadales</taxon>
        <taxon>Shewanellaceae</taxon>
        <taxon>Shewanella</taxon>
    </lineage>
</organism>
<gene>
    <name evidence="5" type="ORF">RGE70_04590</name>
</gene>